<dbReference type="EMBL" id="JACPNR010000009">
    <property type="protein sequence ID" value="MBI2678526.1"/>
    <property type="molecule type" value="Genomic_DNA"/>
</dbReference>
<evidence type="ECO:0000256" key="1">
    <source>
        <dbReference type="SAM" id="SignalP"/>
    </source>
</evidence>
<dbReference type="AlphaFoldDB" id="A0A932A9H5"/>
<dbReference type="Proteomes" id="UP000779809">
    <property type="component" value="Unassembled WGS sequence"/>
</dbReference>
<feature type="signal peptide" evidence="1">
    <location>
        <begin position="1"/>
        <end position="19"/>
    </location>
</feature>
<name>A0A932A9H5_9BACT</name>
<protein>
    <submittedName>
        <fullName evidence="2">Uncharacterized protein</fullName>
    </submittedName>
</protein>
<accession>A0A932A9H5</accession>
<comment type="caution">
    <text evidence="2">The sequence shown here is derived from an EMBL/GenBank/DDBJ whole genome shotgun (WGS) entry which is preliminary data.</text>
</comment>
<sequence>MRAISLVLFAGALWAPSAAPVPVSSTPEARSLSAVYLEGDAARLEVPESPKPATVGPWRLGARVLDPKPRDKRLNLYIVAPGTQYHLESADEFDHNAIINALPEPGKSREYDVYWALVLDPRLHADFRNERDLIIAAQANFLPGDLFEFDDIPAAAFLRNFLKMDALEDLRPHRNRNGTLPRVIIVPAGFAITAAAPPALPDTPAPSATSH</sequence>
<gene>
    <name evidence="2" type="ORF">HYX28_07070</name>
</gene>
<proteinExistence type="predicted"/>
<organism evidence="2 3">
    <name type="scientific">Candidatus Korobacter versatilis</name>
    <dbReference type="NCBI Taxonomy" id="658062"/>
    <lineage>
        <taxon>Bacteria</taxon>
        <taxon>Pseudomonadati</taxon>
        <taxon>Acidobacteriota</taxon>
        <taxon>Terriglobia</taxon>
        <taxon>Terriglobales</taxon>
        <taxon>Candidatus Korobacteraceae</taxon>
        <taxon>Candidatus Korobacter</taxon>
    </lineage>
</organism>
<feature type="chain" id="PRO_5036819182" evidence="1">
    <location>
        <begin position="20"/>
        <end position="211"/>
    </location>
</feature>
<evidence type="ECO:0000313" key="2">
    <source>
        <dbReference type="EMBL" id="MBI2678526.1"/>
    </source>
</evidence>
<evidence type="ECO:0000313" key="3">
    <source>
        <dbReference type="Proteomes" id="UP000779809"/>
    </source>
</evidence>
<keyword evidence="1" id="KW-0732">Signal</keyword>
<reference evidence="2" key="1">
    <citation type="submission" date="2020-07" db="EMBL/GenBank/DDBJ databases">
        <title>Huge and variable diversity of episymbiotic CPR bacteria and DPANN archaea in groundwater ecosystems.</title>
        <authorList>
            <person name="He C.Y."/>
            <person name="Keren R."/>
            <person name="Whittaker M."/>
            <person name="Farag I.F."/>
            <person name="Doudna J."/>
            <person name="Cate J.H.D."/>
            <person name="Banfield J.F."/>
        </authorList>
    </citation>
    <scope>NUCLEOTIDE SEQUENCE</scope>
    <source>
        <strain evidence="2">NC_groundwater_580_Pr5_B-0.1um_64_19</strain>
    </source>
</reference>